<organism evidence="2 3">
    <name type="scientific">Paeniglutamicibacter kerguelensis</name>
    <dbReference type="NCBI Taxonomy" id="254788"/>
    <lineage>
        <taxon>Bacteria</taxon>
        <taxon>Bacillati</taxon>
        <taxon>Actinomycetota</taxon>
        <taxon>Actinomycetes</taxon>
        <taxon>Micrococcales</taxon>
        <taxon>Micrococcaceae</taxon>
        <taxon>Paeniglutamicibacter</taxon>
    </lineage>
</organism>
<sequence>MTSTSKAARWKVPDSAQMEAYRPLVASRFANASLGVQPHWARQALAQLVDMTLVTELVAAFCGAGDSQPSGNLVPFGITVAVLALVVPWPVGFLCHRGHTPGTRVRGGWRSGWLMFARTVLALTIPASLLLDVCSGGPPSGIVGLSRDFHVSVDKRRTAGLPDGSGSP</sequence>
<dbReference type="Proteomes" id="UP001296993">
    <property type="component" value="Unassembled WGS sequence"/>
</dbReference>
<gene>
    <name evidence="2" type="ORF">JOF47_002657</name>
</gene>
<dbReference type="EMBL" id="JAGIOF010000001">
    <property type="protein sequence ID" value="MBP2387146.1"/>
    <property type="molecule type" value="Genomic_DNA"/>
</dbReference>
<dbReference type="RefSeq" id="WP_209999169.1">
    <property type="nucleotide sequence ID" value="NZ_BAAAJY010000005.1"/>
</dbReference>
<keyword evidence="3" id="KW-1185">Reference proteome</keyword>
<protein>
    <recommendedName>
        <fullName evidence="4">RDD family protein</fullName>
    </recommendedName>
</protein>
<reference evidence="2 3" key="1">
    <citation type="submission" date="2021-03" db="EMBL/GenBank/DDBJ databases">
        <title>Sequencing the genomes of 1000 actinobacteria strains.</title>
        <authorList>
            <person name="Klenk H.-P."/>
        </authorList>
    </citation>
    <scope>NUCLEOTIDE SEQUENCE [LARGE SCALE GENOMIC DNA]</scope>
    <source>
        <strain evidence="2 3">DSM 15797</strain>
    </source>
</reference>
<name>A0ABS4XFP8_9MICC</name>
<evidence type="ECO:0000313" key="2">
    <source>
        <dbReference type="EMBL" id="MBP2387146.1"/>
    </source>
</evidence>
<keyword evidence="1" id="KW-0472">Membrane</keyword>
<accession>A0ABS4XFP8</accession>
<feature type="transmembrane region" description="Helical" evidence="1">
    <location>
        <begin position="73"/>
        <end position="91"/>
    </location>
</feature>
<evidence type="ECO:0008006" key="4">
    <source>
        <dbReference type="Google" id="ProtNLM"/>
    </source>
</evidence>
<keyword evidence="1" id="KW-1133">Transmembrane helix</keyword>
<comment type="caution">
    <text evidence="2">The sequence shown here is derived from an EMBL/GenBank/DDBJ whole genome shotgun (WGS) entry which is preliminary data.</text>
</comment>
<evidence type="ECO:0000313" key="3">
    <source>
        <dbReference type="Proteomes" id="UP001296993"/>
    </source>
</evidence>
<keyword evidence="1" id="KW-0812">Transmembrane</keyword>
<evidence type="ECO:0000256" key="1">
    <source>
        <dbReference type="SAM" id="Phobius"/>
    </source>
</evidence>
<proteinExistence type="predicted"/>
<feature type="transmembrane region" description="Helical" evidence="1">
    <location>
        <begin position="112"/>
        <end position="131"/>
    </location>
</feature>